<feature type="transmembrane region" description="Helical" evidence="7">
    <location>
        <begin position="249"/>
        <end position="270"/>
    </location>
</feature>
<proteinExistence type="inferred from homology"/>
<keyword evidence="10" id="KW-1185">Reference proteome</keyword>
<dbReference type="PANTHER" id="PTHR30465:SF74">
    <property type="entry name" value="OLIGOPEPTIDE TRANSPORT SYSTEM PERMEASE PROTEIN OPPB"/>
    <property type="match status" value="1"/>
</dbReference>
<evidence type="ECO:0000256" key="2">
    <source>
        <dbReference type="ARBA" id="ARBA00022448"/>
    </source>
</evidence>
<comment type="similarity">
    <text evidence="7">Belongs to the binding-protein-dependent transport system permease family.</text>
</comment>
<dbReference type="InterPro" id="IPR000515">
    <property type="entry name" value="MetI-like"/>
</dbReference>
<evidence type="ECO:0000256" key="4">
    <source>
        <dbReference type="ARBA" id="ARBA00022692"/>
    </source>
</evidence>
<name>A0A0P6XZM3_9CHLR</name>
<dbReference type="AlphaFoldDB" id="A0A0P6XZM3"/>
<evidence type="ECO:0000256" key="1">
    <source>
        <dbReference type="ARBA" id="ARBA00004651"/>
    </source>
</evidence>
<organism evidence="9 10">
    <name type="scientific">Herpetosiphon geysericola</name>
    <dbReference type="NCBI Taxonomy" id="70996"/>
    <lineage>
        <taxon>Bacteria</taxon>
        <taxon>Bacillati</taxon>
        <taxon>Chloroflexota</taxon>
        <taxon>Chloroflexia</taxon>
        <taxon>Herpetosiphonales</taxon>
        <taxon>Herpetosiphonaceae</taxon>
        <taxon>Herpetosiphon</taxon>
    </lineage>
</organism>
<feature type="transmembrane region" description="Helical" evidence="7">
    <location>
        <begin position="12"/>
        <end position="31"/>
    </location>
</feature>
<keyword evidence="4 7" id="KW-0812">Transmembrane</keyword>
<dbReference type="InterPro" id="IPR035906">
    <property type="entry name" value="MetI-like_sf"/>
</dbReference>
<keyword evidence="5 7" id="KW-1133">Transmembrane helix</keyword>
<feature type="transmembrane region" description="Helical" evidence="7">
    <location>
        <begin position="150"/>
        <end position="174"/>
    </location>
</feature>
<feature type="transmembrane region" description="Helical" evidence="7">
    <location>
        <begin position="115"/>
        <end position="138"/>
    </location>
</feature>
<evidence type="ECO:0000256" key="5">
    <source>
        <dbReference type="ARBA" id="ARBA00022989"/>
    </source>
</evidence>
<keyword evidence="2 7" id="KW-0813">Transport</keyword>
<dbReference type="Pfam" id="PF00528">
    <property type="entry name" value="BPD_transp_1"/>
    <property type="match status" value="1"/>
</dbReference>
<keyword evidence="6 7" id="KW-0472">Membrane</keyword>
<dbReference type="Gene3D" id="1.10.3720.10">
    <property type="entry name" value="MetI-like"/>
    <property type="match status" value="1"/>
</dbReference>
<comment type="subcellular location">
    <subcellularLocation>
        <location evidence="1 7">Cell membrane</location>
        <topology evidence="1 7">Multi-pass membrane protein</topology>
    </subcellularLocation>
</comment>
<evidence type="ECO:0000256" key="6">
    <source>
        <dbReference type="ARBA" id="ARBA00023136"/>
    </source>
</evidence>
<gene>
    <name evidence="9" type="ORF">SE18_07390</name>
</gene>
<protein>
    <submittedName>
        <fullName evidence="9">Peptide ABC transporter permease</fullName>
    </submittedName>
</protein>
<keyword evidence="3" id="KW-1003">Cell membrane</keyword>
<dbReference type="PANTHER" id="PTHR30465">
    <property type="entry name" value="INNER MEMBRANE ABC TRANSPORTER"/>
    <property type="match status" value="1"/>
</dbReference>
<dbReference type="EMBL" id="LGKP01000012">
    <property type="protein sequence ID" value="KPL90422.1"/>
    <property type="molecule type" value="Genomic_DNA"/>
</dbReference>
<feature type="transmembrane region" description="Helical" evidence="7">
    <location>
        <begin position="194"/>
        <end position="213"/>
    </location>
</feature>
<comment type="caution">
    <text evidence="9">The sequence shown here is derived from an EMBL/GenBank/DDBJ whole genome shotgun (WGS) entry which is preliminary data.</text>
</comment>
<evidence type="ECO:0000256" key="3">
    <source>
        <dbReference type="ARBA" id="ARBA00022475"/>
    </source>
</evidence>
<dbReference type="SUPFAM" id="SSF161098">
    <property type="entry name" value="MetI-like"/>
    <property type="match status" value="1"/>
</dbReference>
<dbReference type="PROSITE" id="PS50928">
    <property type="entry name" value="ABC_TM1"/>
    <property type="match status" value="1"/>
</dbReference>
<dbReference type="GO" id="GO:0055085">
    <property type="term" value="P:transmembrane transport"/>
    <property type="evidence" value="ECO:0007669"/>
    <property type="project" value="InterPro"/>
</dbReference>
<evidence type="ECO:0000313" key="10">
    <source>
        <dbReference type="Proteomes" id="UP000050277"/>
    </source>
</evidence>
<sequence length="328" mass="36274">MRVNFIFFLLKRLAMMAVSLVVIIAISYTLLAKAPGNFMDVQRAVAAMTTLSNSNSETFKIQKALFDERYGLDKPLYMQIWTYTKNAVTFDFGPSFQSPSILIQDMVRERLPRTLLIVFLGIGLALIVGIPLGVIAGFRRNSWVDYIVTGFSMVGQVVPVYVLAIVLILIFSGQVWKILPNGGWDTPFPTIKQLILPVLTLALGPIAGIARFTRNQVAETMSQEFIRTARSKGISERLVIMRHALRNSLIPVVTTTAPQIAYALVGSVWIENIFRIPGIGQLFATALGARDYPLVITSTVILALGVMLANLLADILYSILDPRIKLEA</sequence>
<dbReference type="Proteomes" id="UP000050277">
    <property type="component" value="Unassembled WGS sequence"/>
</dbReference>
<reference evidence="9 10" key="1">
    <citation type="submission" date="2015-07" db="EMBL/GenBank/DDBJ databases">
        <title>Whole genome sequence of Herpetosiphon geysericola DSM 7119.</title>
        <authorList>
            <person name="Hemp J."/>
            <person name="Ward L.M."/>
            <person name="Pace L.A."/>
            <person name="Fischer W.W."/>
        </authorList>
    </citation>
    <scope>NUCLEOTIDE SEQUENCE [LARGE SCALE GENOMIC DNA]</scope>
    <source>
        <strain evidence="9 10">DSM 7119</strain>
    </source>
</reference>
<evidence type="ECO:0000313" key="9">
    <source>
        <dbReference type="EMBL" id="KPL90422.1"/>
    </source>
</evidence>
<evidence type="ECO:0000256" key="7">
    <source>
        <dbReference type="RuleBase" id="RU363032"/>
    </source>
</evidence>
<dbReference type="RefSeq" id="WP_054533793.1">
    <property type="nucleotide sequence ID" value="NZ_LGKP01000012.1"/>
</dbReference>
<dbReference type="CDD" id="cd06261">
    <property type="entry name" value="TM_PBP2"/>
    <property type="match status" value="1"/>
</dbReference>
<dbReference type="STRING" id="70996.SE18_07390"/>
<evidence type="ECO:0000259" key="8">
    <source>
        <dbReference type="PROSITE" id="PS50928"/>
    </source>
</evidence>
<accession>A0A0P6XZM3</accession>
<dbReference type="GO" id="GO:0005886">
    <property type="term" value="C:plasma membrane"/>
    <property type="evidence" value="ECO:0007669"/>
    <property type="project" value="UniProtKB-SubCell"/>
</dbReference>
<feature type="transmembrane region" description="Helical" evidence="7">
    <location>
        <begin position="292"/>
        <end position="317"/>
    </location>
</feature>
<feature type="domain" description="ABC transmembrane type-1" evidence="8">
    <location>
        <begin position="111"/>
        <end position="313"/>
    </location>
</feature>
<dbReference type="OrthoDB" id="9772184at2"/>